<name>A0A5M3T9P9_LIMPL</name>
<evidence type="ECO:0000313" key="3">
    <source>
        <dbReference type="Proteomes" id="UP000326169"/>
    </source>
</evidence>
<organism evidence="2 3">
    <name type="scientific">Limnospira platensis NIES-46</name>
    <dbReference type="NCBI Taxonomy" id="1236695"/>
    <lineage>
        <taxon>Bacteria</taxon>
        <taxon>Bacillati</taxon>
        <taxon>Cyanobacteriota</taxon>
        <taxon>Cyanophyceae</taxon>
        <taxon>Oscillatoriophycideae</taxon>
        <taxon>Oscillatoriales</taxon>
        <taxon>Sirenicapillariaceae</taxon>
        <taxon>Limnospira</taxon>
    </lineage>
</organism>
<comment type="caution">
    <text evidence="2">The sequence shown here is derived from an EMBL/GenBank/DDBJ whole genome shotgun (WGS) entry which is preliminary data.</text>
</comment>
<feature type="transmembrane region" description="Helical" evidence="1">
    <location>
        <begin position="43"/>
        <end position="61"/>
    </location>
</feature>
<evidence type="ECO:0000256" key="1">
    <source>
        <dbReference type="SAM" id="Phobius"/>
    </source>
</evidence>
<keyword evidence="3" id="KW-1185">Reference proteome</keyword>
<reference evidence="2 3" key="1">
    <citation type="journal article" date="2019" name="J Genomics">
        <title>The Draft Genome of a Hydrogen-producing Cyanobacterium, Arthrospira platensis NIES-46.</title>
        <authorList>
            <person name="Suzuki S."/>
            <person name="Yamaguchi H."/>
            <person name="Kawachi M."/>
        </authorList>
    </citation>
    <scope>NUCLEOTIDE SEQUENCE [LARGE SCALE GENOMIC DNA]</scope>
    <source>
        <strain evidence="2 3">NIES-46</strain>
    </source>
</reference>
<keyword evidence="1" id="KW-0812">Transmembrane</keyword>
<gene>
    <name evidence="2" type="ORF">NIES46_26900</name>
</gene>
<evidence type="ECO:0008006" key="4">
    <source>
        <dbReference type="Google" id="ProtNLM"/>
    </source>
</evidence>
<keyword evidence="1" id="KW-1133">Transmembrane helix</keyword>
<accession>A0A5M3T9P9</accession>
<protein>
    <recommendedName>
        <fullName evidence="4">Transposase</fullName>
    </recommendedName>
</protein>
<dbReference type="EMBL" id="BIMW01000103">
    <property type="protein sequence ID" value="GCE94631.1"/>
    <property type="molecule type" value="Genomic_DNA"/>
</dbReference>
<evidence type="ECO:0000313" key="2">
    <source>
        <dbReference type="EMBL" id="GCE94631.1"/>
    </source>
</evidence>
<keyword evidence="1" id="KW-0472">Membrane</keyword>
<dbReference type="GeneID" id="301683520"/>
<dbReference type="RefSeq" id="WP_231852007.1">
    <property type="nucleotide sequence ID" value="NZ_BIMW01000103.1"/>
</dbReference>
<dbReference type="Proteomes" id="UP000326169">
    <property type="component" value="Unassembled WGS sequence"/>
</dbReference>
<sequence>MTCPMDHHGRAKCHITAHPDHPQQQFCSTCGRRFHHTEKWNDIFFLVVAVLTLLLITINRLPQPSENTRSISTVENAEYIIPR</sequence>
<proteinExistence type="predicted"/>